<organism evidence="5 6">
    <name type="scientific">Cephus cinctus</name>
    <name type="common">Wheat stem sawfly</name>
    <dbReference type="NCBI Taxonomy" id="211228"/>
    <lineage>
        <taxon>Eukaryota</taxon>
        <taxon>Metazoa</taxon>
        <taxon>Ecdysozoa</taxon>
        <taxon>Arthropoda</taxon>
        <taxon>Hexapoda</taxon>
        <taxon>Insecta</taxon>
        <taxon>Pterygota</taxon>
        <taxon>Neoptera</taxon>
        <taxon>Endopterygota</taxon>
        <taxon>Hymenoptera</taxon>
        <taxon>Cephoidea</taxon>
        <taxon>Cephidae</taxon>
        <taxon>Cephus</taxon>
    </lineage>
</organism>
<dbReference type="PROSITE" id="PS50042">
    <property type="entry name" value="CNMP_BINDING_3"/>
    <property type="match status" value="1"/>
</dbReference>
<dbReference type="InterPro" id="IPR050503">
    <property type="entry name" value="cAMP-dep_PK_reg_su-like"/>
</dbReference>
<dbReference type="Proteomes" id="UP000694920">
    <property type="component" value="Unplaced"/>
</dbReference>
<dbReference type="GO" id="GO:0034236">
    <property type="term" value="F:protein kinase A catalytic subunit binding"/>
    <property type="evidence" value="ECO:0007669"/>
    <property type="project" value="TreeGrafter"/>
</dbReference>
<accession>A0AAJ7W1X8</accession>
<dbReference type="KEGG" id="ccin:112494453"/>
<evidence type="ECO:0000313" key="6">
    <source>
        <dbReference type="RefSeq" id="XP_024941553.1"/>
    </source>
</evidence>
<dbReference type="PROSITE" id="PS00889">
    <property type="entry name" value="CNMP_BINDING_2"/>
    <property type="match status" value="1"/>
</dbReference>
<dbReference type="GO" id="GO:0005952">
    <property type="term" value="C:cAMP-dependent protein kinase complex"/>
    <property type="evidence" value="ECO:0007669"/>
    <property type="project" value="InterPro"/>
</dbReference>
<evidence type="ECO:0000256" key="2">
    <source>
        <dbReference type="ARBA" id="ARBA00022566"/>
    </source>
</evidence>
<evidence type="ECO:0000256" key="3">
    <source>
        <dbReference type="ARBA" id="ARBA00023149"/>
    </source>
</evidence>
<name>A0AAJ7W1X8_CEPCN</name>
<dbReference type="RefSeq" id="XP_024941553.1">
    <property type="nucleotide sequence ID" value="XM_025085785.1"/>
</dbReference>
<dbReference type="SUPFAM" id="SSF51206">
    <property type="entry name" value="cAMP-binding domain-like"/>
    <property type="match status" value="1"/>
</dbReference>
<dbReference type="PANTHER" id="PTHR11635:SF152">
    <property type="entry name" value="CAMP-DEPENDENT PROTEIN KINASE TYPE I REGULATORY SUBUNIT-RELATED"/>
    <property type="match status" value="1"/>
</dbReference>
<dbReference type="PRINTS" id="PR00103">
    <property type="entry name" value="CAMPKINASE"/>
</dbReference>
<dbReference type="GO" id="GO:0004862">
    <property type="term" value="F:cAMP-dependent protein kinase inhibitor activity"/>
    <property type="evidence" value="ECO:0007669"/>
    <property type="project" value="TreeGrafter"/>
</dbReference>
<dbReference type="AlphaFoldDB" id="A0AAJ7W1X8"/>
<proteinExistence type="inferred from homology"/>
<dbReference type="Pfam" id="PF00027">
    <property type="entry name" value="cNMP_binding"/>
    <property type="match status" value="1"/>
</dbReference>
<dbReference type="InterPro" id="IPR018490">
    <property type="entry name" value="cNMP-bd_dom_sf"/>
</dbReference>
<keyword evidence="3" id="KW-0114">cAMP</keyword>
<keyword evidence="2" id="KW-0116">cAMP-binding</keyword>
<evidence type="ECO:0000256" key="1">
    <source>
        <dbReference type="ARBA" id="ARBA00005753"/>
    </source>
</evidence>
<protein>
    <submittedName>
        <fullName evidence="6">cGMP-dependent protein kinase 1-like</fullName>
    </submittedName>
</protein>
<dbReference type="PROSITE" id="PS00888">
    <property type="entry name" value="CNMP_BINDING_1"/>
    <property type="match status" value="1"/>
</dbReference>
<dbReference type="GeneID" id="112494453"/>
<dbReference type="GO" id="GO:0005829">
    <property type="term" value="C:cytosol"/>
    <property type="evidence" value="ECO:0007669"/>
    <property type="project" value="TreeGrafter"/>
</dbReference>
<dbReference type="InterPro" id="IPR000595">
    <property type="entry name" value="cNMP-bd_dom"/>
</dbReference>
<gene>
    <name evidence="6" type="primary">LOC112494453</name>
</gene>
<sequence length="207" mass="23576">MFPIIVEAESILIREGDSGAEMYIIEYGEFEVSVNGQLTNKLLPGAVFGELALLHEIPRTATVKAISKSKVWSAEQTSFSCIRIRDQIYRKAVAKEVIQNFLTSVKTFLSTESIDKLVSLSQNRYIKAGTFVKLDDREMIILLKEALIEDETRRKVFPKDILNKDFHSISDVELHIHQFRGYLEVGLGCSFTYLNFDTVVFSLRMSL</sequence>
<evidence type="ECO:0000313" key="5">
    <source>
        <dbReference type="Proteomes" id="UP000694920"/>
    </source>
</evidence>
<dbReference type="InterPro" id="IPR014710">
    <property type="entry name" value="RmlC-like_jellyroll"/>
</dbReference>
<dbReference type="Gene3D" id="2.60.120.10">
    <property type="entry name" value="Jelly Rolls"/>
    <property type="match status" value="1"/>
</dbReference>
<dbReference type="CDD" id="cd00038">
    <property type="entry name" value="CAP_ED"/>
    <property type="match status" value="1"/>
</dbReference>
<evidence type="ECO:0000259" key="4">
    <source>
        <dbReference type="PROSITE" id="PS50042"/>
    </source>
</evidence>
<keyword evidence="2" id="KW-0547">Nucleotide-binding</keyword>
<keyword evidence="5" id="KW-1185">Reference proteome</keyword>
<dbReference type="InterPro" id="IPR018488">
    <property type="entry name" value="cNMP-bd_CS"/>
</dbReference>
<comment type="similarity">
    <text evidence="1">Belongs to the cAMP-dependent kinase regulatory chain family.</text>
</comment>
<dbReference type="GO" id="GO:0030552">
    <property type="term" value="F:cAMP binding"/>
    <property type="evidence" value="ECO:0007669"/>
    <property type="project" value="UniProtKB-KW"/>
</dbReference>
<feature type="domain" description="Cyclic nucleotide-binding" evidence="4">
    <location>
        <begin position="1"/>
        <end position="100"/>
    </location>
</feature>
<dbReference type="PANTHER" id="PTHR11635">
    <property type="entry name" value="CAMP-DEPENDENT PROTEIN KINASE REGULATORY CHAIN"/>
    <property type="match status" value="1"/>
</dbReference>
<dbReference type="SMART" id="SM00100">
    <property type="entry name" value="cNMP"/>
    <property type="match status" value="1"/>
</dbReference>
<reference evidence="6" key="1">
    <citation type="submission" date="2025-08" db="UniProtKB">
        <authorList>
            <consortium name="RefSeq"/>
        </authorList>
    </citation>
    <scope>IDENTIFICATION</scope>
</reference>